<gene>
    <name evidence="11" type="primary">ALG14</name>
    <name evidence="12" type="ORF">E3P99_02511</name>
</gene>
<evidence type="ECO:0000256" key="5">
    <source>
        <dbReference type="ARBA" id="ARBA00017467"/>
    </source>
</evidence>
<dbReference type="EMBL" id="SPNW01000036">
    <property type="protein sequence ID" value="TIA88575.1"/>
    <property type="molecule type" value="Genomic_DNA"/>
</dbReference>
<dbReference type="GO" id="GO:0006488">
    <property type="term" value="P:dolichol-linked oligosaccharide biosynthetic process"/>
    <property type="evidence" value="ECO:0007669"/>
    <property type="project" value="InterPro"/>
</dbReference>
<keyword evidence="8 11" id="KW-1133">Transmembrane helix</keyword>
<organism evidence="12 13">
    <name type="scientific">Wallemia hederae</name>
    <dbReference type="NCBI Taxonomy" id="1540922"/>
    <lineage>
        <taxon>Eukaryota</taxon>
        <taxon>Fungi</taxon>
        <taxon>Dikarya</taxon>
        <taxon>Basidiomycota</taxon>
        <taxon>Wallemiomycotina</taxon>
        <taxon>Wallemiomycetes</taxon>
        <taxon>Wallemiales</taxon>
        <taxon>Wallemiaceae</taxon>
        <taxon>Wallemia</taxon>
    </lineage>
</organism>
<dbReference type="OrthoDB" id="17098at2759"/>
<accession>A0A4T0FLI0</accession>
<evidence type="ECO:0000256" key="10">
    <source>
        <dbReference type="ARBA" id="ARBA00032062"/>
    </source>
</evidence>
<dbReference type="GO" id="GO:0043541">
    <property type="term" value="C:UDP-N-acetylglucosamine transferase complex"/>
    <property type="evidence" value="ECO:0007669"/>
    <property type="project" value="TreeGrafter"/>
</dbReference>
<comment type="subcellular location">
    <subcellularLocation>
        <location evidence="1 11">Endoplasmic reticulum membrane</location>
        <topology evidence="1 11">Single-pass membrane protein</topology>
    </subcellularLocation>
    <subcellularLocation>
        <location evidence="2">Nucleus membrane</location>
        <topology evidence="2">Single-pass membrane protein</topology>
    </subcellularLocation>
</comment>
<evidence type="ECO:0000256" key="11">
    <source>
        <dbReference type="RuleBase" id="RU362127"/>
    </source>
</evidence>
<dbReference type="InterPro" id="IPR013969">
    <property type="entry name" value="Oligosacch_biosynth_Alg14"/>
</dbReference>
<comment type="caution">
    <text evidence="12">The sequence shown here is derived from an EMBL/GenBank/DDBJ whole genome shotgun (WGS) entry which is preliminary data.</text>
</comment>
<evidence type="ECO:0000256" key="9">
    <source>
        <dbReference type="ARBA" id="ARBA00023136"/>
    </source>
</evidence>
<reference evidence="12 13" key="1">
    <citation type="submission" date="2019-03" db="EMBL/GenBank/DDBJ databases">
        <title>Sequencing 23 genomes of Wallemia ichthyophaga.</title>
        <authorList>
            <person name="Gostincar C."/>
        </authorList>
    </citation>
    <scope>NUCLEOTIDE SEQUENCE [LARGE SCALE GENOMIC DNA]</scope>
    <source>
        <strain evidence="12 13">EXF-5753</strain>
    </source>
</reference>
<dbReference type="PANTHER" id="PTHR12154">
    <property type="entry name" value="GLYCOSYL TRANSFERASE-RELATED"/>
    <property type="match status" value="1"/>
</dbReference>
<dbReference type="AlphaFoldDB" id="A0A4T0FLI0"/>
<evidence type="ECO:0000256" key="6">
    <source>
        <dbReference type="ARBA" id="ARBA00022692"/>
    </source>
</evidence>
<comment type="subunit">
    <text evidence="4 11">Heterodimer with ALG13 to form a functional enzyme.</text>
</comment>
<keyword evidence="7 11" id="KW-0256">Endoplasmic reticulum</keyword>
<evidence type="ECO:0000313" key="12">
    <source>
        <dbReference type="EMBL" id="TIA88575.1"/>
    </source>
</evidence>
<evidence type="ECO:0000313" key="13">
    <source>
        <dbReference type="Proteomes" id="UP000310189"/>
    </source>
</evidence>
<evidence type="ECO:0000256" key="3">
    <source>
        <dbReference type="ARBA" id="ARBA00009731"/>
    </source>
</evidence>
<protein>
    <recommendedName>
        <fullName evidence="5 11">UDP-N-acetylglucosamine transferase subunit ALG14</fullName>
    </recommendedName>
    <alternativeName>
        <fullName evidence="10 11">Asparagine-linked glycosylation protein 14</fullName>
    </alternativeName>
</protein>
<dbReference type="GO" id="GO:0004577">
    <property type="term" value="F:N-acetylglucosaminyldiphosphodolichol N-acetylglucosaminyltransferase activity"/>
    <property type="evidence" value="ECO:0007669"/>
    <property type="project" value="TreeGrafter"/>
</dbReference>
<evidence type="ECO:0000256" key="1">
    <source>
        <dbReference type="ARBA" id="ARBA00004389"/>
    </source>
</evidence>
<evidence type="ECO:0000256" key="4">
    <source>
        <dbReference type="ARBA" id="ARBA00011335"/>
    </source>
</evidence>
<evidence type="ECO:0000256" key="2">
    <source>
        <dbReference type="ARBA" id="ARBA00004590"/>
    </source>
</evidence>
<dbReference type="PANTHER" id="PTHR12154:SF4">
    <property type="entry name" value="UDP-N-ACETYLGLUCOSAMINE TRANSFERASE SUBUNIT ALG14 HOMOLOG"/>
    <property type="match status" value="1"/>
</dbReference>
<comment type="similarity">
    <text evidence="3 11">Belongs to the ALG14 family.</text>
</comment>
<keyword evidence="6 11" id="KW-0812">Transmembrane</keyword>
<sequence>MNKYVSIAAALLVFLVGKCFITIMQFKSGASARLNKKPGDKVAVSVMLGSGGHSTELVKMIDALSFKRYTPRLWLIHTGDTLSTNKVVELENFKQTSATLDWTDSGYYAINYLHRLRQVGEGYLNLPMNFFICLIQCLSLAILPPADISSPTSTRSNSVTDAPTPQLGELLIMNGPSTCIPLITAVWIAKLIGIPHPKMVYIESWTRIENLSLTAKIVKPLVDTFVTQWKEDDSVDAWLI</sequence>
<keyword evidence="9 11" id="KW-0472">Membrane</keyword>
<proteinExistence type="inferred from homology"/>
<evidence type="ECO:0000256" key="8">
    <source>
        <dbReference type="ARBA" id="ARBA00022989"/>
    </source>
</evidence>
<dbReference type="GO" id="GO:0031965">
    <property type="term" value="C:nuclear membrane"/>
    <property type="evidence" value="ECO:0007669"/>
    <property type="project" value="UniProtKB-SubCell"/>
</dbReference>
<name>A0A4T0FLI0_9BASI</name>
<comment type="function">
    <text evidence="11">Involved in protein N-glycosylation. Essential for the second step of the dolichol-linked oligosaccharide pathway. Anchors the catalytic subunit ALG13 to the ER.</text>
</comment>
<dbReference type="Pfam" id="PF08660">
    <property type="entry name" value="Alg14"/>
    <property type="match status" value="1"/>
</dbReference>
<evidence type="ECO:0000256" key="7">
    <source>
        <dbReference type="ARBA" id="ARBA00022824"/>
    </source>
</evidence>
<feature type="transmembrane region" description="Helical" evidence="11">
    <location>
        <begin position="6"/>
        <end position="26"/>
    </location>
</feature>
<dbReference type="Proteomes" id="UP000310189">
    <property type="component" value="Unassembled WGS sequence"/>
</dbReference>
<keyword evidence="13" id="KW-1185">Reference proteome</keyword>